<dbReference type="InterPro" id="IPR017871">
    <property type="entry name" value="ABC_transporter-like_CS"/>
</dbReference>
<keyword evidence="7" id="KW-0472">Membrane</keyword>
<accession>A0A098B244</accession>
<proteinExistence type="inferred from homology"/>
<dbReference type="InterPro" id="IPR027417">
    <property type="entry name" value="P-loop_NTPase"/>
</dbReference>
<comment type="similarity">
    <text evidence="2">Belongs to the ABC transporter superfamily.</text>
</comment>
<name>A0A098B244_DESHA</name>
<dbReference type="InterPro" id="IPR050388">
    <property type="entry name" value="ABC_Ni/Peptide_Import"/>
</dbReference>
<dbReference type="InterPro" id="IPR003439">
    <property type="entry name" value="ABC_transporter-like_ATP-bd"/>
</dbReference>
<evidence type="ECO:0000259" key="8">
    <source>
        <dbReference type="PROSITE" id="PS50893"/>
    </source>
</evidence>
<dbReference type="SMART" id="SM00382">
    <property type="entry name" value="AAA"/>
    <property type="match status" value="1"/>
</dbReference>
<dbReference type="AlphaFoldDB" id="A0A098B244"/>
<dbReference type="EMBL" id="LK996017">
    <property type="protein sequence ID" value="CDX02939.1"/>
    <property type="molecule type" value="Genomic_DNA"/>
</dbReference>
<dbReference type="Gene3D" id="3.40.50.300">
    <property type="entry name" value="P-loop containing nucleotide triphosphate hydrolases"/>
    <property type="match status" value="1"/>
</dbReference>
<evidence type="ECO:0000256" key="7">
    <source>
        <dbReference type="ARBA" id="ARBA00023136"/>
    </source>
</evidence>
<keyword evidence="6 9" id="KW-0067">ATP-binding</keyword>
<feature type="domain" description="ABC transporter" evidence="8">
    <location>
        <begin position="3"/>
        <end position="248"/>
    </location>
</feature>
<evidence type="ECO:0000256" key="2">
    <source>
        <dbReference type="ARBA" id="ARBA00005417"/>
    </source>
</evidence>
<dbReference type="RefSeq" id="WP_011460633.1">
    <property type="nucleotide sequence ID" value="NZ_LK996017.1"/>
</dbReference>
<keyword evidence="3" id="KW-0813">Transport</keyword>
<dbReference type="SUPFAM" id="SSF52540">
    <property type="entry name" value="P-loop containing nucleoside triphosphate hydrolases"/>
    <property type="match status" value="1"/>
</dbReference>
<dbReference type="CDD" id="cd03257">
    <property type="entry name" value="ABC_NikE_OppD_transporters"/>
    <property type="match status" value="1"/>
</dbReference>
<evidence type="ECO:0000313" key="9">
    <source>
        <dbReference type="EMBL" id="CDX02939.1"/>
    </source>
</evidence>
<evidence type="ECO:0000256" key="3">
    <source>
        <dbReference type="ARBA" id="ARBA00022448"/>
    </source>
</evidence>
<keyword evidence="4" id="KW-1003">Cell membrane</keyword>
<gene>
    <name evidence="9" type="ORF">DPCES_3052</name>
</gene>
<organism evidence="9">
    <name type="scientific">Desulfitobacterium hafniense</name>
    <name type="common">Desulfitobacterium frappieri</name>
    <dbReference type="NCBI Taxonomy" id="49338"/>
    <lineage>
        <taxon>Bacteria</taxon>
        <taxon>Bacillati</taxon>
        <taxon>Bacillota</taxon>
        <taxon>Clostridia</taxon>
        <taxon>Eubacteriales</taxon>
        <taxon>Desulfitobacteriaceae</taxon>
        <taxon>Desulfitobacterium</taxon>
    </lineage>
</organism>
<comment type="subcellular location">
    <subcellularLocation>
        <location evidence="1">Cell membrane</location>
        <topology evidence="1">Peripheral membrane protein</topology>
    </subcellularLocation>
</comment>
<reference evidence="9" key="1">
    <citation type="submission" date="2014-07" db="EMBL/GenBank/DDBJ databases">
        <authorList>
            <person name="Hornung V.Bastian."/>
        </authorList>
    </citation>
    <scope>NUCLEOTIDE SEQUENCE</scope>
    <source>
        <strain evidence="9">PCE-S</strain>
    </source>
</reference>
<protein>
    <submittedName>
        <fullName evidence="9">Oligopeptide transport ATP-binding protein OppD</fullName>
    </submittedName>
</protein>
<sequence length="257" mass="28580">MSLEVKNLQISLAGGQRVAQDISFSIKKGEMVSIVGSSGAGKTTLCKAVMGLLGGNYQAEGVIDYGGENLLTLSRARLARIYGKDICYIMQNPMTAFNPSLRIGRQLEKTFLQHHPQGSRGEVLPRAAPILRRLGIEDTKRVWQSYPFALSGGMLQRMMIVAALLNEPRLLIADEVTTAIDACNRMELMKELRMLCHEGMSVLFVTHDLRSAACSERILIMSQGRIIESGPTEQIFNDPQKEYTKHLLLACRLERRS</sequence>
<dbReference type="GO" id="GO:0016887">
    <property type="term" value="F:ATP hydrolysis activity"/>
    <property type="evidence" value="ECO:0007669"/>
    <property type="project" value="InterPro"/>
</dbReference>
<dbReference type="Pfam" id="PF00005">
    <property type="entry name" value="ABC_tran"/>
    <property type="match status" value="1"/>
</dbReference>
<keyword evidence="5" id="KW-0547">Nucleotide-binding</keyword>
<dbReference type="PROSITE" id="PS50893">
    <property type="entry name" value="ABC_TRANSPORTER_2"/>
    <property type="match status" value="1"/>
</dbReference>
<dbReference type="GO" id="GO:0005524">
    <property type="term" value="F:ATP binding"/>
    <property type="evidence" value="ECO:0007669"/>
    <property type="project" value="UniProtKB-KW"/>
</dbReference>
<dbReference type="InterPro" id="IPR003593">
    <property type="entry name" value="AAA+_ATPase"/>
</dbReference>
<dbReference type="PANTHER" id="PTHR43297">
    <property type="entry name" value="OLIGOPEPTIDE TRANSPORT ATP-BINDING PROTEIN APPD"/>
    <property type="match status" value="1"/>
</dbReference>
<dbReference type="PANTHER" id="PTHR43297:SF2">
    <property type="entry name" value="DIPEPTIDE TRANSPORT ATP-BINDING PROTEIN DPPD"/>
    <property type="match status" value="1"/>
</dbReference>
<dbReference type="PROSITE" id="PS00211">
    <property type="entry name" value="ABC_TRANSPORTER_1"/>
    <property type="match status" value="1"/>
</dbReference>
<evidence type="ECO:0000256" key="5">
    <source>
        <dbReference type="ARBA" id="ARBA00022741"/>
    </source>
</evidence>
<dbReference type="PATRIC" id="fig|49338.4.peg.3289"/>
<dbReference type="GO" id="GO:0005886">
    <property type="term" value="C:plasma membrane"/>
    <property type="evidence" value="ECO:0007669"/>
    <property type="project" value="UniProtKB-SubCell"/>
</dbReference>
<evidence type="ECO:0000256" key="4">
    <source>
        <dbReference type="ARBA" id="ARBA00022475"/>
    </source>
</evidence>
<evidence type="ECO:0000256" key="1">
    <source>
        <dbReference type="ARBA" id="ARBA00004202"/>
    </source>
</evidence>
<evidence type="ECO:0000256" key="6">
    <source>
        <dbReference type="ARBA" id="ARBA00022840"/>
    </source>
</evidence>